<comment type="subcellular location">
    <subcellularLocation>
        <location evidence="14">Cytoplasm</location>
    </subcellularLocation>
</comment>
<evidence type="ECO:0000256" key="9">
    <source>
        <dbReference type="ARBA" id="ARBA00023315"/>
    </source>
</evidence>
<dbReference type="InterPro" id="IPR013751">
    <property type="entry name" value="ACP_syn_III_N"/>
</dbReference>
<keyword evidence="5 14" id="KW-0276">Fatty acid metabolism</keyword>
<evidence type="ECO:0000256" key="5">
    <source>
        <dbReference type="ARBA" id="ARBA00022832"/>
    </source>
</evidence>
<comment type="function">
    <text evidence="14">Catalyzes the condensation reaction of fatty acid synthesis by the addition to an acyl acceptor of two carbons from malonyl-ACP. Catalyzes the first condensation reaction which initiates fatty acid synthesis and may therefore play a role in governing the total rate of fatty acid production. Possesses both acetoacetyl-ACP synthase and acetyl transacylase activities. Its substrate specificity determines the biosynthesis of branched-chain and/or straight-chain of fatty acids.</text>
</comment>
<dbReference type="InterPro" id="IPR016039">
    <property type="entry name" value="Thiolase-like"/>
</dbReference>
<organism evidence="17 18">
    <name type="scientific">Desulfosporosinus acididurans</name>
    <dbReference type="NCBI Taxonomy" id="476652"/>
    <lineage>
        <taxon>Bacteria</taxon>
        <taxon>Bacillati</taxon>
        <taxon>Bacillota</taxon>
        <taxon>Clostridia</taxon>
        <taxon>Eubacteriales</taxon>
        <taxon>Desulfitobacteriaceae</taxon>
        <taxon>Desulfosporosinus</taxon>
    </lineage>
</organism>
<evidence type="ECO:0000256" key="13">
    <source>
        <dbReference type="ARBA" id="ARBA00052985"/>
    </source>
</evidence>
<dbReference type="EMBL" id="LDZY01000012">
    <property type="protein sequence ID" value="KLU64673.1"/>
    <property type="molecule type" value="Genomic_DNA"/>
</dbReference>
<keyword evidence="14" id="KW-0963">Cytoplasm</keyword>
<evidence type="ECO:0000313" key="18">
    <source>
        <dbReference type="Proteomes" id="UP000036356"/>
    </source>
</evidence>
<comment type="catalytic activity">
    <reaction evidence="12">
        <text>2-methylpropanoyl-CoA + malonyl-[ACP] + H(+) = 4-methyl-3-oxopentanoyl-[ACP] + CO2 + CoA</text>
        <dbReference type="Rhea" id="RHEA:42268"/>
        <dbReference type="Rhea" id="RHEA-COMP:9623"/>
        <dbReference type="Rhea" id="RHEA-COMP:9940"/>
        <dbReference type="ChEBI" id="CHEBI:15378"/>
        <dbReference type="ChEBI" id="CHEBI:16526"/>
        <dbReference type="ChEBI" id="CHEBI:57287"/>
        <dbReference type="ChEBI" id="CHEBI:57338"/>
        <dbReference type="ChEBI" id="CHEBI:78449"/>
        <dbReference type="ChEBI" id="CHEBI:78820"/>
        <dbReference type="EC" id="2.3.1.300"/>
    </reaction>
    <physiologicalReaction direction="left-to-right" evidence="12">
        <dbReference type="Rhea" id="RHEA:42269"/>
    </physiologicalReaction>
</comment>
<dbReference type="InterPro" id="IPR013747">
    <property type="entry name" value="ACP_syn_III_C"/>
</dbReference>
<dbReference type="AlphaFoldDB" id="A0A0J1FNY4"/>
<dbReference type="InterPro" id="IPR004655">
    <property type="entry name" value="FabH"/>
</dbReference>
<feature type="active site" evidence="14">
    <location>
        <position position="253"/>
    </location>
</feature>
<dbReference type="GO" id="GO:0004315">
    <property type="term" value="F:3-oxoacyl-[acyl-carrier-protein] synthase activity"/>
    <property type="evidence" value="ECO:0007669"/>
    <property type="project" value="InterPro"/>
</dbReference>
<evidence type="ECO:0000256" key="12">
    <source>
        <dbReference type="ARBA" id="ARBA00052467"/>
    </source>
</evidence>
<comment type="subunit">
    <text evidence="14">Homodimer.</text>
</comment>
<dbReference type="SUPFAM" id="SSF53901">
    <property type="entry name" value="Thiolase-like"/>
    <property type="match status" value="1"/>
</dbReference>
<evidence type="ECO:0000256" key="6">
    <source>
        <dbReference type="ARBA" id="ARBA00023098"/>
    </source>
</evidence>
<evidence type="ECO:0000256" key="10">
    <source>
        <dbReference type="ARBA" id="ARBA00051096"/>
    </source>
</evidence>
<dbReference type="NCBIfam" id="TIGR00747">
    <property type="entry name" value="fabH"/>
    <property type="match status" value="1"/>
</dbReference>
<evidence type="ECO:0000256" key="8">
    <source>
        <dbReference type="ARBA" id="ARBA00023268"/>
    </source>
</evidence>
<keyword evidence="3 14" id="KW-0444">Lipid biosynthesis</keyword>
<keyword evidence="8 14" id="KW-0511">Multifunctional enzyme</keyword>
<evidence type="ECO:0000259" key="15">
    <source>
        <dbReference type="Pfam" id="PF08541"/>
    </source>
</evidence>
<sequence>MKSVGIVGTGSFVPEKVLTNADMEKLVETNDEWIITRTGIRERHIAAKDTPVSELCYQAGLKALEDAKISPEEVDLVIVATVTGDYAFPSTSCLVADRLGAKNAAAFDVQAGCTGFIYGVTTASQFIAAGMYKTVLVIGGETLSKILNWTDRSTCVLFGDGAGAAVLQPVEEGYGFLSFELGSDGSGGKLLAQTAGGSMHPASKETVEKNLHTIQMEGKEVYKFAVRIMGDVSVSVLEKAGLAKEDVDLLVPHQANIRIVDASVKRLGISPEKVVVNLDKYGNMSAASIPVALDEAVKAGRLHEGDVIVMVGFGAGLTWGACVLKWMKVGKKHD</sequence>
<comment type="catalytic activity">
    <reaction evidence="11">
        <text>(2S)-2-methylbutanoyl-CoA + malonyl-[ACP] + H(+) = (4S)-4-methyl-3-oxohexanoyl-[ACP] + CO2 + CoA</text>
        <dbReference type="Rhea" id="RHEA:42276"/>
        <dbReference type="Rhea" id="RHEA-COMP:9623"/>
        <dbReference type="Rhea" id="RHEA-COMP:17148"/>
        <dbReference type="ChEBI" id="CHEBI:15378"/>
        <dbReference type="ChEBI" id="CHEBI:16526"/>
        <dbReference type="ChEBI" id="CHEBI:57287"/>
        <dbReference type="ChEBI" id="CHEBI:78449"/>
        <dbReference type="ChEBI" id="CHEBI:88166"/>
        <dbReference type="ChEBI" id="CHEBI:167462"/>
        <dbReference type="EC" id="2.3.1.300"/>
    </reaction>
    <physiologicalReaction direction="left-to-right" evidence="11">
        <dbReference type="Rhea" id="RHEA:42277"/>
    </physiologicalReaction>
</comment>
<dbReference type="PANTHER" id="PTHR43091:SF1">
    <property type="entry name" value="BETA-KETOACYL-[ACYL-CARRIER-PROTEIN] SYNTHASE III, CHLOROPLASTIC"/>
    <property type="match status" value="1"/>
</dbReference>
<dbReference type="CDD" id="cd00830">
    <property type="entry name" value="KAS_III"/>
    <property type="match status" value="1"/>
</dbReference>
<name>A0A0J1FNY4_9FIRM</name>
<dbReference type="Pfam" id="PF08545">
    <property type="entry name" value="ACP_syn_III"/>
    <property type="match status" value="1"/>
</dbReference>
<keyword evidence="18" id="KW-1185">Reference proteome</keyword>
<comment type="catalytic activity">
    <reaction evidence="13">
        <text>3-methylbutanoyl-CoA + malonyl-[ACP] + H(+) = 5-methyl-3-oxohexanoyl-[ACP] + CO2 + CoA</text>
        <dbReference type="Rhea" id="RHEA:42272"/>
        <dbReference type="Rhea" id="RHEA-COMP:9623"/>
        <dbReference type="Rhea" id="RHEA-COMP:9941"/>
        <dbReference type="ChEBI" id="CHEBI:15378"/>
        <dbReference type="ChEBI" id="CHEBI:16526"/>
        <dbReference type="ChEBI" id="CHEBI:57287"/>
        <dbReference type="ChEBI" id="CHEBI:57345"/>
        <dbReference type="ChEBI" id="CHEBI:78449"/>
        <dbReference type="ChEBI" id="CHEBI:78822"/>
        <dbReference type="EC" id="2.3.1.300"/>
    </reaction>
    <physiologicalReaction direction="left-to-right" evidence="13">
        <dbReference type="Rhea" id="RHEA:42273"/>
    </physiologicalReaction>
</comment>
<dbReference type="RefSeq" id="WP_047811122.1">
    <property type="nucleotide sequence ID" value="NZ_LDZY01000012.1"/>
</dbReference>
<gene>
    <name evidence="14 17" type="primary">fabH</name>
    <name evidence="17" type="ORF">DEAC_c33170</name>
</gene>
<dbReference type="Pfam" id="PF08541">
    <property type="entry name" value="ACP_syn_III_C"/>
    <property type="match status" value="1"/>
</dbReference>
<keyword evidence="7 14" id="KW-0275">Fatty acid biosynthesis</keyword>
<dbReference type="Proteomes" id="UP000036356">
    <property type="component" value="Unassembled WGS sequence"/>
</dbReference>
<evidence type="ECO:0000256" key="14">
    <source>
        <dbReference type="HAMAP-Rule" id="MF_01815"/>
    </source>
</evidence>
<dbReference type="GO" id="GO:0005737">
    <property type="term" value="C:cytoplasm"/>
    <property type="evidence" value="ECO:0007669"/>
    <property type="project" value="UniProtKB-SubCell"/>
</dbReference>
<comment type="catalytic activity">
    <reaction evidence="10">
        <text>malonyl-[ACP] + acetyl-CoA + H(+) = 3-oxobutanoyl-[ACP] + CO2 + CoA</text>
        <dbReference type="Rhea" id="RHEA:12080"/>
        <dbReference type="Rhea" id="RHEA-COMP:9623"/>
        <dbReference type="Rhea" id="RHEA-COMP:9625"/>
        <dbReference type="ChEBI" id="CHEBI:15378"/>
        <dbReference type="ChEBI" id="CHEBI:16526"/>
        <dbReference type="ChEBI" id="CHEBI:57287"/>
        <dbReference type="ChEBI" id="CHEBI:57288"/>
        <dbReference type="ChEBI" id="CHEBI:78449"/>
        <dbReference type="ChEBI" id="CHEBI:78450"/>
        <dbReference type="EC" id="2.3.1.180"/>
    </reaction>
    <physiologicalReaction direction="left-to-right" evidence="10">
        <dbReference type="Rhea" id="RHEA:12081"/>
    </physiologicalReaction>
</comment>
<dbReference type="GO" id="GO:0033818">
    <property type="term" value="F:beta-ketoacyl-acyl-carrier-protein synthase III activity"/>
    <property type="evidence" value="ECO:0007669"/>
    <property type="project" value="UniProtKB-UniRule"/>
</dbReference>
<feature type="domain" description="Beta-ketoacyl-[acyl-carrier-protein] synthase III C-terminal" evidence="15">
    <location>
        <begin position="237"/>
        <end position="326"/>
    </location>
</feature>
<comment type="caution">
    <text evidence="17">The sequence shown here is derived from an EMBL/GenBank/DDBJ whole genome shotgun (WGS) entry which is preliminary data.</text>
</comment>
<dbReference type="NCBIfam" id="NF006829">
    <property type="entry name" value="PRK09352.1"/>
    <property type="match status" value="1"/>
</dbReference>
<feature type="active site" evidence="14">
    <location>
        <position position="113"/>
    </location>
</feature>
<comment type="pathway">
    <text evidence="1 14">Lipid metabolism; fatty acid biosynthesis.</text>
</comment>
<feature type="region of interest" description="ACP-binding" evidence="14">
    <location>
        <begin position="254"/>
        <end position="258"/>
    </location>
</feature>
<dbReference type="HAMAP" id="MF_01815">
    <property type="entry name" value="FabH"/>
    <property type="match status" value="1"/>
</dbReference>
<evidence type="ECO:0000256" key="7">
    <source>
        <dbReference type="ARBA" id="ARBA00023160"/>
    </source>
</evidence>
<feature type="active site" evidence="14">
    <location>
        <position position="283"/>
    </location>
</feature>
<evidence type="ECO:0000259" key="16">
    <source>
        <dbReference type="Pfam" id="PF08545"/>
    </source>
</evidence>
<accession>A0A0J1FNY4</accession>
<evidence type="ECO:0000256" key="11">
    <source>
        <dbReference type="ARBA" id="ARBA00052407"/>
    </source>
</evidence>
<evidence type="ECO:0000256" key="3">
    <source>
        <dbReference type="ARBA" id="ARBA00022516"/>
    </source>
</evidence>
<dbReference type="PANTHER" id="PTHR43091">
    <property type="entry name" value="3-OXOACYL-[ACYL-CARRIER-PROTEIN] SYNTHASE"/>
    <property type="match status" value="1"/>
</dbReference>
<dbReference type="FunFam" id="3.40.47.10:FF:000004">
    <property type="entry name" value="3-oxoacyl-[acyl-carrier-protein] synthase 3"/>
    <property type="match status" value="1"/>
</dbReference>
<dbReference type="STRING" id="476652.DEAC_c33170"/>
<keyword evidence="4 14" id="KW-0808">Transferase</keyword>
<comment type="domain">
    <text evidence="14">The last Arg residue of the ACP-binding site is essential for the weak association between ACP/AcpP and FabH.</text>
</comment>
<comment type="similarity">
    <text evidence="2 14">Belongs to the thiolase-like superfamily. FabH family.</text>
</comment>
<keyword evidence="6 14" id="KW-0443">Lipid metabolism</keyword>
<proteinExistence type="inferred from homology"/>
<evidence type="ECO:0000313" key="17">
    <source>
        <dbReference type="EMBL" id="KLU64673.1"/>
    </source>
</evidence>
<dbReference type="EC" id="2.3.1.180" evidence="14"/>
<evidence type="ECO:0000256" key="1">
    <source>
        <dbReference type="ARBA" id="ARBA00005194"/>
    </source>
</evidence>
<evidence type="ECO:0000256" key="2">
    <source>
        <dbReference type="ARBA" id="ARBA00008642"/>
    </source>
</evidence>
<feature type="domain" description="Beta-ketoacyl-[acyl-carrier-protein] synthase III N-terminal" evidence="16">
    <location>
        <begin position="107"/>
        <end position="185"/>
    </location>
</feature>
<dbReference type="PATRIC" id="fig|476652.3.peg.3498"/>
<dbReference type="UniPathway" id="UPA00094"/>
<keyword evidence="9 14" id="KW-0012">Acyltransferase</keyword>
<protein>
    <recommendedName>
        <fullName evidence="14">Beta-ketoacyl-[acyl-carrier-protein] synthase III</fullName>
        <shortName evidence="14">Beta-ketoacyl-ACP synthase III</shortName>
        <shortName evidence="14">KAS III</shortName>
        <ecNumber evidence="14">2.3.1.180</ecNumber>
    </recommendedName>
    <alternativeName>
        <fullName evidence="14">3-oxoacyl-[acyl-carrier-protein] synthase 3</fullName>
    </alternativeName>
    <alternativeName>
        <fullName evidence="14">3-oxoacyl-[acyl-carrier-protein] synthase III</fullName>
    </alternativeName>
</protein>
<reference evidence="17 18" key="1">
    <citation type="submission" date="2015-06" db="EMBL/GenBank/DDBJ databases">
        <title>Draft genome of the moderately acidophilic sulfate reducer Candidatus Desulfosporosinus acididurans strain M1.</title>
        <authorList>
            <person name="Poehlein A."/>
            <person name="Petzsch P."/>
            <person name="Johnson B.D."/>
            <person name="Schloemann M."/>
            <person name="Daniel R."/>
            <person name="Muehling M."/>
        </authorList>
    </citation>
    <scope>NUCLEOTIDE SEQUENCE [LARGE SCALE GENOMIC DNA]</scope>
    <source>
        <strain evidence="17 18">M1</strain>
    </source>
</reference>
<dbReference type="Gene3D" id="3.40.47.10">
    <property type="match status" value="1"/>
</dbReference>
<evidence type="ECO:0000256" key="4">
    <source>
        <dbReference type="ARBA" id="ARBA00022679"/>
    </source>
</evidence>
<dbReference type="GO" id="GO:0006633">
    <property type="term" value="P:fatty acid biosynthetic process"/>
    <property type="evidence" value="ECO:0007669"/>
    <property type="project" value="UniProtKB-UniRule"/>
</dbReference>